<dbReference type="SUPFAM" id="SSF52540">
    <property type="entry name" value="P-loop containing nucleoside triphosphate hydrolases"/>
    <property type="match status" value="1"/>
</dbReference>
<proteinExistence type="inferred from homology"/>
<gene>
    <name evidence="11" type="primary">gmk</name>
    <name evidence="13" type="ORF">GT747_02845</name>
    <name evidence="14" type="ORF">SAMN05444424_0371</name>
</gene>
<dbReference type="AlphaFoldDB" id="A0AAQ1MBG2"/>
<dbReference type="GO" id="GO:0004385">
    <property type="term" value="F:GMP kinase activity"/>
    <property type="evidence" value="ECO:0007669"/>
    <property type="project" value="UniProtKB-UniRule"/>
</dbReference>
<protein>
    <recommendedName>
        <fullName evidence="4 11">Guanylate kinase</fullName>
        <ecNumber evidence="3 11">2.7.4.8</ecNumber>
    </recommendedName>
    <alternativeName>
        <fullName evidence="9 11">GMP kinase</fullName>
    </alternativeName>
</protein>
<keyword evidence="5 11" id="KW-0808">Transferase</keyword>
<dbReference type="PROSITE" id="PS00856">
    <property type="entry name" value="GUANYLATE_KINASE_1"/>
    <property type="match status" value="1"/>
</dbReference>
<evidence type="ECO:0000256" key="7">
    <source>
        <dbReference type="ARBA" id="ARBA00022777"/>
    </source>
</evidence>
<dbReference type="SMART" id="SM00072">
    <property type="entry name" value="GuKc"/>
    <property type="match status" value="1"/>
</dbReference>
<comment type="subcellular location">
    <subcellularLocation>
        <location evidence="11">Cytoplasm</location>
    </subcellularLocation>
</comment>
<dbReference type="EMBL" id="WWVX01000001">
    <property type="protein sequence ID" value="MZL68713.1"/>
    <property type="molecule type" value="Genomic_DNA"/>
</dbReference>
<accession>A0AAQ1MBG2</accession>
<dbReference type="EMBL" id="FQVY01000001">
    <property type="protein sequence ID" value="SHF69651.1"/>
    <property type="molecule type" value="Genomic_DNA"/>
</dbReference>
<dbReference type="GO" id="GO:0005524">
    <property type="term" value="F:ATP binding"/>
    <property type="evidence" value="ECO:0007669"/>
    <property type="project" value="UniProtKB-UniRule"/>
</dbReference>
<dbReference type="HAMAP" id="MF_00328">
    <property type="entry name" value="Guanylate_kinase"/>
    <property type="match status" value="1"/>
</dbReference>
<dbReference type="InterPro" id="IPR008144">
    <property type="entry name" value="Guanylate_kin-like_dom"/>
</dbReference>
<keyword evidence="8 11" id="KW-0067">ATP-binding</keyword>
<dbReference type="PROSITE" id="PS50052">
    <property type="entry name" value="GUANYLATE_KINASE_2"/>
    <property type="match status" value="1"/>
</dbReference>
<keyword evidence="16" id="KW-1185">Reference proteome</keyword>
<dbReference type="Proteomes" id="UP000474718">
    <property type="component" value="Unassembled WGS sequence"/>
</dbReference>
<dbReference type="PANTHER" id="PTHR23117:SF13">
    <property type="entry name" value="GUANYLATE KINASE"/>
    <property type="match status" value="1"/>
</dbReference>
<dbReference type="FunFam" id="3.30.63.10:FF:000002">
    <property type="entry name" value="Guanylate kinase 1"/>
    <property type="match status" value="1"/>
</dbReference>
<dbReference type="Gene3D" id="3.40.50.300">
    <property type="entry name" value="P-loop containing nucleotide triphosphate hydrolases"/>
    <property type="match status" value="1"/>
</dbReference>
<keyword evidence="7 11" id="KW-0418">Kinase</keyword>
<evidence type="ECO:0000256" key="4">
    <source>
        <dbReference type="ARBA" id="ARBA00016296"/>
    </source>
</evidence>
<evidence type="ECO:0000313" key="13">
    <source>
        <dbReference type="EMBL" id="MZL68713.1"/>
    </source>
</evidence>
<reference evidence="14" key="2">
    <citation type="submission" date="2016-11" db="EMBL/GenBank/DDBJ databases">
        <authorList>
            <person name="Varghese N."/>
            <person name="Submissions S."/>
        </authorList>
    </citation>
    <scope>NUCLEOTIDE SEQUENCE</scope>
    <source>
        <strain evidence="14">DSM 4029</strain>
    </source>
</reference>
<keyword evidence="6 11" id="KW-0547">Nucleotide-binding</keyword>
<dbReference type="InterPro" id="IPR020590">
    <property type="entry name" value="Guanylate_kinase_CS"/>
</dbReference>
<dbReference type="Pfam" id="PF00625">
    <property type="entry name" value="Guanylate_kin"/>
    <property type="match status" value="1"/>
</dbReference>
<dbReference type="Gene3D" id="3.30.63.10">
    <property type="entry name" value="Guanylate Kinase phosphate binding domain"/>
    <property type="match status" value="1"/>
</dbReference>
<evidence type="ECO:0000256" key="2">
    <source>
        <dbReference type="ARBA" id="ARBA00005790"/>
    </source>
</evidence>
<evidence type="ECO:0000259" key="12">
    <source>
        <dbReference type="PROSITE" id="PS50052"/>
    </source>
</evidence>
<dbReference type="Proteomes" id="UP000184089">
    <property type="component" value="Unassembled WGS sequence"/>
</dbReference>
<dbReference type="CDD" id="cd00071">
    <property type="entry name" value="GMPK"/>
    <property type="match status" value="1"/>
</dbReference>
<reference evidence="15" key="1">
    <citation type="submission" date="2016-11" db="EMBL/GenBank/DDBJ databases">
        <authorList>
            <person name="Jaros S."/>
            <person name="Januszkiewicz K."/>
            <person name="Wedrychowicz H."/>
        </authorList>
    </citation>
    <scope>NUCLEOTIDE SEQUENCE [LARGE SCALE GENOMIC DNA]</scope>
    <source>
        <strain evidence="15">DSM 4029</strain>
    </source>
</reference>
<dbReference type="GO" id="GO:0005829">
    <property type="term" value="C:cytosol"/>
    <property type="evidence" value="ECO:0007669"/>
    <property type="project" value="TreeGrafter"/>
</dbReference>
<evidence type="ECO:0000313" key="14">
    <source>
        <dbReference type="EMBL" id="SHF69651.1"/>
    </source>
</evidence>
<evidence type="ECO:0000256" key="6">
    <source>
        <dbReference type="ARBA" id="ARBA00022741"/>
    </source>
</evidence>
<dbReference type="PANTHER" id="PTHR23117">
    <property type="entry name" value="GUANYLATE KINASE-RELATED"/>
    <property type="match status" value="1"/>
</dbReference>
<dbReference type="InterPro" id="IPR017665">
    <property type="entry name" value="Guanylate_kinase"/>
</dbReference>
<evidence type="ECO:0000313" key="15">
    <source>
        <dbReference type="Proteomes" id="UP000184089"/>
    </source>
</evidence>
<sequence length="202" mass="22671">MNNRGILFVLSGPSGSGKGTAIKELMGRRPLKLSVSATTRAPRPGEVDGVQYYFLSKEEFERRIADGEMLEYVNYCGNYYGTPKAPVEESLATGQDVLLEIEVTGAKNIRTLAPEATLLFVIPPSMKELRRRLEGRGTEDAATIERRLSVAKEELRQYGLYDYVVLNDTVESCADQIETIMEAQKRASRYMGQIMERVMEEC</sequence>
<comment type="caution">
    <text evidence="14">The sequence shown here is derived from an EMBL/GenBank/DDBJ whole genome shotgun (WGS) entry which is preliminary data.</text>
</comment>
<reference evidence="13 16" key="3">
    <citation type="journal article" date="2019" name="Nat. Med.">
        <title>A library of human gut bacterial isolates paired with longitudinal multiomics data enables mechanistic microbiome research.</title>
        <authorList>
            <person name="Poyet M."/>
            <person name="Groussin M."/>
            <person name="Gibbons S.M."/>
            <person name="Avila-Pacheco J."/>
            <person name="Jiang X."/>
            <person name="Kearney S.M."/>
            <person name="Perrotta A.R."/>
            <person name="Berdy B."/>
            <person name="Zhao S."/>
            <person name="Lieberman T.D."/>
            <person name="Swanson P.K."/>
            <person name="Smith M."/>
            <person name="Roesemann S."/>
            <person name="Alexander J.E."/>
            <person name="Rich S.A."/>
            <person name="Livny J."/>
            <person name="Vlamakis H."/>
            <person name="Clish C."/>
            <person name="Bullock K."/>
            <person name="Deik A."/>
            <person name="Scott J."/>
            <person name="Pierce K.A."/>
            <person name="Xavier R.J."/>
            <person name="Alm E.J."/>
        </authorList>
    </citation>
    <scope>NUCLEOTIDE SEQUENCE [LARGE SCALE GENOMIC DNA]</scope>
    <source>
        <strain evidence="13 16">BIOML-A2</strain>
    </source>
</reference>
<comment type="function">
    <text evidence="1 11">Essential for recycling GMP and indirectly, cGMP.</text>
</comment>
<feature type="domain" description="Guanylate kinase-like" evidence="12">
    <location>
        <begin position="5"/>
        <end position="182"/>
    </location>
</feature>
<dbReference type="EC" id="2.7.4.8" evidence="3 11"/>
<dbReference type="NCBIfam" id="TIGR03263">
    <property type="entry name" value="guanyl_kin"/>
    <property type="match status" value="1"/>
</dbReference>
<evidence type="ECO:0000256" key="10">
    <source>
        <dbReference type="ARBA" id="ARBA00048594"/>
    </source>
</evidence>
<dbReference type="InterPro" id="IPR008145">
    <property type="entry name" value="GK/Ca_channel_bsu"/>
</dbReference>
<evidence type="ECO:0000313" key="16">
    <source>
        <dbReference type="Proteomes" id="UP000474718"/>
    </source>
</evidence>
<evidence type="ECO:0000256" key="11">
    <source>
        <dbReference type="HAMAP-Rule" id="MF_00328"/>
    </source>
</evidence>
<dbReference type="InterPro" id="IPR027417">
    <property type="entry name" value="P-loop_NTPase"/>
</dbReference>
<comment type="similarity">
    <text evidence="2 11">Belongs to the guanylate kinase family.</text>
</comment>
<evidence type="ECO:0000256" key="8">
    <source>
        <dbReference type="ARBA" id="ARBA00022840"/>
    </source>
</evidence>
<evidence type="ECO:0000256" key="5">
    <source>
        <dbReference type="ARBA" id="ARBA00022679"/>
    </source>
</evidence>
<feature type="binding site" evidence="11">
    <location>
        <begin position="12"/>
        <end position="19"/>
    </location>
    <ligand>
        <name>ATP</name>
        <dbReference type="ChEBI" id="CHEBI:30616"/>
    </ligand>
</feature>
<organism evidence="14 15">
    <name type="scientific">Bittarella massiliensis</name>
    <name type="common">ex Durand et al. 2017</name>
    <dbReference type="NCBI Taxonomy" id="1720313"/>
    <lineage>
        <taxon>Bacteria</taxon>
        <taxon>Bacillati</taxon>
        <taxon>Bacillota</taxon>
        <taxon>Clostridia</taxon>
        <taxon>Eubacteriales</taxon>
        <taxon>Oscillospiraceae</taxon>
        <taxon>Bittarella (ex Durand et al. 2017)</taxon>
    </lineage>
</organism>
<keyword evidence="11" id="KW-0963">Cytoplasm</keyword>
<dbReference type="RefSeq" id="WP_044992063.1">
    <property type="nucleotide sequence ID" value="NZ_FQVY01000001.1"/>
</dbReference>
<comment type="catalytic activity">
    <reaction evidence="10 11">
        <text>GMP + ATP = GDP + ADP</text>
        <dbReference type="Rhea" id="RHEA:20780"/>
        <dbReference type="ChEBI" id="CHEBI:30616"/>
        <dbReference type="ChEBI" id="CHEBI:58115"/>
        <dbReference type="ChEBI" id="CHEBI:58189"/>
        <dbReference type="ChEBI" id="CHEBI:456216"/>
        <dbReference type="EC" id="2.7.4.8"/>
    </reaction>
</comment>
<evidence type="ECO:0000256" key="1">
    <source>
        <dbReference type="ARBA" id="ARBA00003531"/>
    </source>
</evidence>
<evidence type="ECO:0000256" key="3">
    <source>
        <dbReference type="ARBA" id="ARBA00012961"/>
    </source>
</evidence>
<evidence type="ECO:0000256" key="9">
    <source>
        <dbReference type="ARBA" id="ARBA00030128"/>
    </source>
</evidence>
<name>A0AAQ1MBG2_9FIRM</name>